<evidence type="ECO:0000256" key="9">
    <source>
        <dbReference type="ARBA" id="ARBA00023049"/>
    </source>
</evidence>
<dbReference type="OrthoDB" id="9803993at2"/>
<dbReference type="GO" id="GO:0046872">
    <property type="term" value="F:metal ion binding"/>
    <property type="evidence" value="ECO:0007669"/>
    <property type="project" value="UniProtKB-KW"/>
</dbReference>
<dbReference type="EMBL" id="CP034248">
    <property type="protein sequence ID" value="AZK47436.1"/>
    <property type="molecule type" value="Genomic_DNA"/>
</dbReference>
<organism evidence="10 11">
    <name type="scientific">Paenibacillus lentus</name>
    <dbReference type="NCBI Taxonomy" id="1338368"/>
    <lineage>
        <taxon>Bacteria</taxon>
        <taxon>Bacillati</taxon>
        <taxon>Bacillota</taxon>
        <taxon>Bacilli</taxon>
        <taxon>Bacillales</taxon>
        <taxon>Paenibacillaceae</taxon>
        <taxon>Paenibacillus</taxon>
    </lineage>
</organism>
<keyword evidence="9" id="KW-0482">Metalloprotease</keyword>
<dbReference type="InterPro" id="IPR035097">
    <property type="entry name" value="M29_N-terminal"/>
</dbReference>
<dbReference type="InterPro" id="IPR052170">
    <property type="entry name" value="M29_Exopeptidase"/>
</dbReference>
<dbReference type="KEGG" id="plen:EIM92_15795"/>
<evidence type="ECO:0000313" key="10">
    <source>
        <dbReference type="EMBL" id="AZK47436.1"/>
    </source>
</evidence>
<evidence type="ECO:0000256" key="8">
    <source>
        <dbReference type="ARBA" id="ARBA00022801"/>
    </source>
</evidence>
<gene>
    <name evidence="10" type="ORF">EIM92_15795</name>
</gene>
<keyword evidence="6" id="KW-0645">Protease</keyword>
<reference evidence="10 11" key="1">
    <citation type="submission" date="2018-11" db="EMBL/GenBank/DDBJ databases">
        <title>Genome sequencing of Paenibacillus lentus DSM25539(T).</title>
        <authorList>
            <person name="Kook J.-K."/>
            <person name="Park S.-N."/>
            <person name="Lim Y.K."/>
        </authorList>
    </citation>
    <scope>NUCLEOTIDE SEQUENCE [LARGE SCALE GENOMIC DNA]</scope>
    <source>
        <strain evidence="10 11">DSM 25539</strain>
    </source>
</reference>
<dbReference type="GO" id="GO:0004177">
    <property type="term" value="F:aminopeptidase activity"/>
    <property type="evidence" value="ECO:0007669"/>
    <property type="project" value="UniProtKB-KW"/>
</dbReference>
<evidence type="ECO:0000256" key="4">
    <source>
        <dbReference type="ARBA" id="ARBA00008236"/>
    </source>
</evidence>
<keyword evidence="8" id="KW-0378">Hydrolase</keyword>
<proteinExistence type="inferred from homology"/>
<comment type="cofactor">
    <cofactor evidence="1">
        <name>Co(2+)</name>
        <dbReference type="ChEBI" id="CHEBI:48828"/>
    </cofactor>
</comment>
<dbReference type="Proteomes" id="UP000273145">
    <property type="component" value="Chromosome"/>
</dbReference>
<dbReference type="GO" id="GO:0008237">
    <property type="term" value="F:metallopeptidase activity"/>
    <property type="evidence" value="ECO:0007669"/>
    <property type="project" value="UniProtKB-KW"/>
</dbReference>
<accession>A0A3Q8S5D5</accession>
<evidence type="ECO:0000256" key="3">
    <source>
        <dbReference type="ARBA" id="ARBA00001947"/>
    </source>
</evidence>
<evidence type="ECO:0000256" key="2">
    <source>
        <dbReference type="ARBA" id="ARBA00001946"/>
    </source>
</evidence>
<evidence type="ECO:0000256" key="5">
    <source>
        <dbReference type="ARBA" id="ARBA00022438"/>
    </source>
</evidence>
<evidence type="ECO:0000256" key="6">
    <source>
        <dbReference type="ARBA" id="ARBA00022670"/>
    </source>
</evidence>
<dbReference type="InterPro" id="IPR000787">
    <property type="entry name" value="Peptidase_M29"/>
</dbReference>
<evidence type="ECO:0000313" key="11">
    <source>
        <dbReference type="Proteomes" id="UP000273145"/>
    </source>
</evidence>
<keyword evidence="5 10" id="KW-0031">Aminopeptidase</keyword>
<dbReference type="PANTHER" id="PTHR34448">
    <property type="entry name" value="AMINOPEPTIDASE"/>
    <property type="match status" value="1"/>
</dbReference>
<name>A0A3Q8S5D5_9BACL</name>
<dbReference type="PANTHER" id="PTHR34448:SF3">
    <property type="entry name" value="AMINOPEPTIDASE AMPS"/>
    <property type="match status" value="1"/>
</dbReference>
<dbReference type="GO" id="GO:0006508">
    <property type="term" value="P:proteolysis"/>
    <property type="evidence" value="ECO:0007669"/>
    <property type="project" value="UniProtKB-KW"/>
</dbReference>
<keyword evidence="7" id="KW-0479">Metal-binding</keyword>
<comment type="similarity">
    <text evidence="4">Belongs to the peptidase M29 family.</text>
</comment>
<comment type="cofactor">
    <cofactor evidence="3">
        <name>Zn(2+)</name>
        <dbReference type="ChEBI" id="CHEBI:29105"/>
    </cofactor>
</comment>
<dbReference type="Pfam" id="PF02073">
    <property type="entry name" value="Peptidase_M29"/>
    <property type="match status" value="1"/>
</dbReference>
<dbReference type="RefSeq" id="WP_125083463.1">
    <property type="nucleotide sequence ID" value="NZ_CP034248.1"/>
</dbReference>
<dbReference type="PRINTS" id="PR00919">
    <property type="entry name" value="THERMOPTASE"/>
</dbReference>
<keyword evidence="11" id="KW-1185">Reference proteome</keyword>
<dbReference type="AlphaFoldDB" id="A0A3Q8S5D5"/>
<evidence type="ECO:0000256" key="1">
    <source>
        <dbReference type="ARBA" id="ARBA00001941"/>
    </source>
</evidence>
<sequence length="410" mass="45808">MTDFEQKLQKYAELAVKIGVQIQKGQNLIINATLDSAELVRLIVKEAYNEGARLVKVNWSDDTVTRLRYDMAADESFLDEPKWYAGEMLEYVENNAAILHVISSDPDLLNGVKAERLTNYQKTYYKAMNQYRQLQMANYFTWSIVAVPSQAWAAKVFPHLPADQQVDALWEAIFRTVRVDQADPVAAWKEHIANLSHKADYLNKKKFKKLHYTAPGTDLTIELPVDHLWVAAESNNDKGVAFLANMPTEEVFTAPLKTGVNGTVTSTKPLSYSGNIIDRFSLTFENGKIVDFKAEQGEDTLKQLLEMDEGSRYLGEVALVPHDSPISQSGLLFYNTLFDENASNHLAIGAGYAFTLEGGSSMSPEQLQKAGINDSLVHVDFMIGSAEMDIYGISADGKQEQIFSKGNWAI</sequence>
<dbReference type="SUPFAM" id="SSF144052">
    <property type="entry name" value="Thermophilic metalloprotease-like"/>
    <property type="match status" value="1"/>
</dbReference>
<protein>
    <submittedName>
        <fullName evidence="10">Aminopeptidase</fullName>
    </submittedName>
</protein>
<dbReference type="Gene3D" id="3.40.1830.10">
    <property type="entry name" value="Thermophilic metalloprotease (M29)"/>
    <property type="match status" value="1"/>
</dbReference>
<evidence type="ECO:0000256" key="7">
    <source>
        <dbReference type="ARBA" id="ARBA00022723"/>
    </source>
</evidence>
<comment type="cofactor">
    <cofactor evidence="2">
        <name>Mg(2+)</name>
        <dbReference type="ChEBI" id="CHEBI:18420"/>
    </cofactor>
</comment>